<accession>A0A0S8FY14</accession>
<dbReference type="SMART" id="SM00506">
    <property type="entry name" value="A1pp"/>
    <property type="match status" value="1"/>
</dbReference>
<dbReference type="Pfam" id="PF01661">
    <property type="entry name" value="Macro"/>
    <property type="match status" value="1"/>
</dbReference>
<dbReference type="SUPFAM" id="SSF52949">
    <property type="entry name" value="Macro domain-like"/>
    <property type="match status" value="1"/>
</dbReference>
<sequence length="182" mass="19499">MKEIVSGIVIECVRGNIAAQRDITAVVNAANAELMSGAGVAGAIHRAAGPALEEECRSLAPIKPGEAVITGGHKLANRFVIHCLGPVYGVDEPAAEILANCYRNALRLAEQSKIDSVGFPAISTGIFGYPIEAAAEVALKAVMEVLPNLRYVKRVRFVLYDEEARKIYKNTLLLLLSEANKK</sequence>
<proteinExistence type="predicted"/>
<dbReference type="PROSITE" id="PS51154">
    <property type="entry name" value="MACRO"/>
    <property type="match status" value="1"/>
</dbReference>
<dbReference type="Proteomes" id="UP000051373">
    <property type="component" value="Unassembled WGS sequence"/>
</dbReference>
<dbReference type="AlphaFoldDB" id="A0A0S8FY14"/>
<protein>
    <submittedName>
        <fullName evidence="2">Appr-1-p processing protein</fullName>
    </submittedName>
</protein>
<dbReference type="InterPro" id="IPR002589">
    <property type="entry name" value="Macro_dom"/>
</dbReference>
<dbReference type="PANTHER" id="PTHR11106">
    <property type="entry name" value="GANGLIOSIDE INDUCED DIFFERENTIATION ASSOCIATED PROTEIN 2-RELATED"/>
    <property type="match status" value="1"/>
</dbReference>
<evidence type="ECO:0000313" key="2">
    <source>
        <dbReference type="EMBL" id="KPK64868.1"/>
    </source>
</evidence>
<evidence type="ECO:0000313" key="3">
    <source>
        <dbReference type="Proteomes" id="UP000051373"/>
    </source>
</evidence>
<dbReference type="EMBL" id="LJUJ01000001">
    <property type="protein sequence ID" value="KPK64868.1"/>
    <property type="molecule type" value="Genomic_DNA"/>
</dbReference>
<comment type="caution">
    <text evidence="2">The sequence shown here is derived from an EMBL/GenBank/DDBJ whole genome shotgun (WGS) entry which is preliminary data.</text>
</comment>
<evidence type="ECO:0000259" key="1">
    <source>
        <dbReference type="PROSITE" id="PS51154"/>
    </source>
</evidence>
<dbReference type="PANTHER" id="PTHR11106:SF27">
    <property type="entry name" value="MACRO DOMAIN-CONTAINING PROTEIN"/>
    <property type="match status" value="1"/>
</dbReference>
<dbReference type="InterPro" id="IPR043472">
    <property type="entry name" value="Macro_dom-like"/>
</dbReference>
<dbReference type="STRING" id="1703779.AMJ83_01490"/>
<name>A0A0S8FY14_UNCW3</name>
<gene>
    <name evidence="2" type="ORF">AMJ83_01490</name>
</gene>
<reference evidence="2 3" key="1">
    <citation type="journal article" date="2015" name="Microbiome">
        <title>Genomic resolution of linkages in carbon, nitrogen, and sulfur cycling among widespread estuary sediment bacteria.</title>
        <authorList>
            <person name="Baker B.J."/>
            <person name="Lazar C.S."/>
            <person name="Teske A.P."/>
            <person name="Dick G.J."/>
        </authorList>
    </citation>
    <scope>NUCLEOTIDE SEQUENCE [LARGE SCALE GENOMIC DNA]</scope>
    <source>
        <strain evidence="2">SM23_42</strain>
    </source>
</reference>
<dbReference type="PATRIC" id="fig|1703779.3.peg.379"/>
<dbReference type="Gene3D" id="3.40.220.10">
    <property type="entry name" value="Leucine Aminopeptidase, subunit E, domain 1"/>
    <property type="match status" value="1"/>
</dbReference>
<feature type="domain" description="Macro" evidence="1">
    <location>
        <begin position="1"/>
        <end position="176"/>
    </location>
</feature>
<organism evidence="2 3">
    <name type="scientific">candidate division WOR_3 bacterium SM23_42</name>
    <dbReference type="NCBI Taxonomy" id="1703779"/>
    <lineage>
        <taxon>Bacteria</taxon>
        <taxon>Bacteria division WOR-3</taxon>
    </lineage>
</organism>